<keyword evidence="1" id="KW-0732">Signal</keyword>
<reference evidence="2 3" key="1">
    <citation type="submission" date="2016-10" db="EMBL/GenBank/DDBJ databases">
        <authorList>
            <person name="Varghese N."/>
            <person name="Submissions S."/>
        </authorList>
    </citation>
    <scope>NUCLEOTIDE SEQUENCE [LARGE SCALE GENOMIC DNA]</scope>
    <source>
        <strain evidence="2 3">DSM 16392</strain>
    </source>
</reference>
<gene>
    <name evidence="2" type="ORF">SAMN04488518_11618</name>
</gene>
<dbReference type="Proteomes" id="UP000199598">
    <property type="component" value="Unassembled WGS sequence"/>
</dbReference>
<comment type="caution">
    <text evidence="2">The sequence shown here is derived from an EMBL/GenBank/DDBJ whole genome shotgun (WGS) entry which is preliminary data.</text>
</comment>
<feature type="chain" id="PRO_5046690741" evidence="1">
    <location>
        <begin position="24"/>
        <end position="131"/>
    </location>
</feature>
<evidence type="ECO:0000313" key="3">
    <source>
        <dbReference type="Proteomes" id="UP000199598"/>
    </source>
</evidence>
<evidence type="ECO:0000313" key="2">
    <source>
        <dbReference type="EMBL" id="SFL08188.1"/>
    </source>
</evidence>
<keyword evidence="3" id="KW-1185">Reference proteome</keyword>
<proteinExistence type="predicted"/>
<protein>
    <submittedName>
        <fullName evidence="2">Uncharacterized protein</fullName>
    </submittedName>
</protein>
<accession>A0A1I4ER24</accession>
<evidence type="ECO:0000256" key="1">
    <source>
        <dbReference type="SAM" id="SignalP"/>
    </source>
</evidence>
<dbReference type="EMBL" id="FOSK01000016">
    <property type="protein sequence ID" value="SFL08188.1"/>
    <property type="molecule type" value="Genomic_DNA"/>
</dbReference>
<dbReference type="RefSeq" id="WP_093523334.1">
    <property type="nucleotide sequence ID" value="NZ_FOSK01000016.1"/>
</dbReference>
<feature type="signal peptide" evidence="1">
    <location>
        <begin position="1"/>
        <end position="23"/>
    </location>
</feature>
<name>A0A1I4ER24_9HYPH</name>
<organism evidence="2 3">
    <name type="scientific">Pseudovibrio ascidiaceicola</name>
    <dbReference type="NCBI Taxonomy" id="285279"/>
    <lineage>
        <taxon>Bacteria</taxon>
        <taxon>Pseudomonadati</taxon>
        <taxon>Pseudomonadota</taxon>
        <taxon>Alphaproteobacteria</taxon>
        <taxon>Hyphomicrobiales</taxon>
        <taxon>Stappiaceae</taxon>
        <taxon>Pseudovibrio</taxon>
    </lineage>
</organism>
<sequence length="131" mass="15071">MKIRKFMGVCLLALSVGLPSAQADVYWADEPDTLVGDRTLDTRSSFTGPTVRQVLSESYDRDVQRAYRNPAGTDGLYLLLRDESGVWHRGGRPPATHVTVELWDRGRYQTTCHVYSYREDRDQRFFYTTCN</sequence>